<dbReference type="Proteomes" id="UP000565078">
    <property type="component" value="Unassembled WGS sequence"/>
</dbReference>
<sequence>MAIAGLGPILSLVVIILIIYIVLRSGRSLAWLVVNSLIGIIILWLVNLFPAINIPINIWSVLITVFGGIAGVALLILLNLAGITL</sequence>
<evidence type="ECO:0000313" key="2">
    <source>
        <dbReference type="EMBL" id="HIH10170.1"/>
    </source>
</evidence>
<dbReference type="InterPro" id="IPR010001">
    <property type="entry name" value="BofA"/>
</dbReference>
<comment type="caution">
    <text evidence="2">The sequence shown here is derived from an EMBL/GenBank/DDBJ whole genome shotgun (WGS) entry which is preliminary data.</text>
</comment>
<feature type="transmembrane region" description="Helical" evidence="1">
    <location>
        <begin position="6"/>
        <end position="23"/>
    </location>
</feature>
<gene>
    <name evidence="2" type="ORF">HA254_05905</name>
</gene>
<evidence type="ECO:0000256" key="1">
    <source>
        <dbReference type="SAM" id="Phobius"/>
    </source>
</evidence>
<evidence type="ECO:0000313" key="3">
    <source>
        <dbReference type="Proteomes" id="UP000565078"/>
    </source>
</evidence>
<keyword evidence="1" id="KW-0472">Membrane</keyword>
<proteinExistence type="predicted"/>
<reference evidence="3" key="1">
    <citation type="journal article" date="2020" name="bioRxiv">
        <title>A rank-normalized archaeal taxonomy based on genome phylogeny resolves widespread incomplete and uneven classifications.</title>
        <authorList>
            <person name="Rinke C."/>
            <person name="Chuvochina M."/>
            <person name="Mussig A.J."/>
            <person name="Chaumeil P.-A."/>
            <person name="Waite D.W."/>
            <person name="Whitman W.B."/>
            <person name="Parks D.H."/>
            <person name="Hugenholtz P."/>
        </authorList>
    </citation>
    <scope>NUCLEOTIDE SEQUENCE [LARGE SCALE GENOMIC DNA]</scope>
</reference>
<feature type="transmembrane region" description="Helical" evidence="1">
    <location>
        <begin position="30"/>
        <end position="52"/>
    </location>
</feature>
<dbReference type="AlphaFoldDB" id="A0A7J4IZ90"/>
<name>A0A7J4IZ90_9ARCH</name>
<accession>A0A7J4IZ90</accession>
<feature type="transmembrane region" description="Helical" evidence="1">
    <location>
        <begin position="58"/>
        <end position="81"/>
    </location>
</feature>
<keyword evidence="1" id="KW-1133">Transmembrane helix</keyword>
<organism evidence="2 3">
    <name type="scientific">Candidatus Iainarchaeum sp</name>
    <dbReference type="NCBI Taxonomy" id="3101447"/>
    <lineage>
        <taxon>Archaea</taxon>
        <taxon>Candidatus Iainarchaeota</taxon>
        <taxon>Candidatus Iainarchaeia</taxon>
        <taxon>Candidatus Iainarchaeales</taxon>
        <taxon>Candidatus Iainarchaeaceae</taxon>
        <taxon>Candidatus Iainarchaeum</taxon>
    </lineage>
</organism>
<keyword evidence="1" id="KW-0812">Transmembrane</keyword>
<dbReference type="Pfam" id="PF07441">
    <property type="entry name" value="BofA"/>
    <property type="match status" value="1"/>
</dbReference>
<dbReference type="EMBL" id="DUGC01000094">
    <property type="protein sequence ID" value="HIH10170.1"/>
    <property type="molecule type" value="Genomic_DNA"/>
</dbReference>
<protein>
    <submittedName>
        <fullName evidence="2">SigmaK-factor processing regulatory BofA</fullName>
    </submittedName>
</protein>